<dbReference type="PANTHER" id="PTHR33332">
    <property type="entry name" value="REVERSE TRANSCRIPTASE DOMAIN-CONTAINING PROTEIN"/>
    <property type="match status" value="1"/>
</dbReference>
<reference evidence="2" key="2">
    <citation type="submission" date="2017-12" db="EMBL/GenBank/DDBJ databases">
        <title>Genome sequence of the Bar-tailed Godwit (Limosa lapponica baueri).</title>
        <authorList>
            <person name="Lima N.C.B."/>
            <person name="Parody-Merino A.M."/>
            <person name="Battley P.F."/>
            <person name="Fidler A.E."/>
            <person name="Prosdocimi F."/>
        </authorList>
    </citation>
    <scope>NUCLEOTIDE SEQUENCE [LARGE SCALE GENOMIC DNA]</scope>
</reference>
<accession>A0A2I0UGR1</accession>
<evidence type="ECO:0000313" key="2">
    <source>
        <dbReference type="Proteomes" id="UP000233556"/>
    </source>
</evidence>
<protein>
    <submittedName>
        <fullName evidence="1">Rna-directed dna polymerase from mobile element jockey-like</fullName>
    </submittedName>
</protein>
<dbReference type="GO" id="GO:0003964">
    <property type="term" value="F:RNA-directed DNA polymerase activity"/>
    <property type="evidence" value="ECO:0007669"/>
    <property type="project" value="UniProtKB-KW"/>
</dbReference>
<proteinExistence type="predicted"/>
<dbReference type="EMBL" id="KZ505773">
    <property type="protein sequence ID" value="PKU45224.1"/>
    <property type="molecule type" value="Genomic_DNA"/>
</dbReference>
<reference evidence="2" key="1">
    <citation type="submission" date="2017-11" db="EMBL/GenBank/DDBJ databases">
        <authorList>
            <person name="Lima N.C."/>
            <person name="Parody-Merino A.M."/>
            <person name="Battley P.F."/>
            <person name="Fidler A.E."/>
            <person name="Prosdocimi F."/>
        </authorList>
    </citation>
    <scope>NUCLEOTIDE SEQUENCE [LARGE SCALE GENOMIC DNA]</scope>
</reference>
<keyword evidence="1" id="KW-0808">Transferase</keyword>
<keyword evidence="2" id="KW-1185">Reference proteome</keyword>
<sequence length="148" mass="16672">MEQDLLEDMLKHMKDRQVIGDRQRGFTKGKLFLTDLGAFYDKMTALVDKGEGTDAIYLDFCKAFDTVPHNILASKLERKGLMDGLGNECTLNKFASDTKLSGAVDLLEGTDAIQKDLDRLQEWACVNLIKFNKAKCKVLHLDQSNKID</sequence>
<dbReference type="Proteomes" id="UP000233556">
    <property type="component" value="Unassembled WGS sequence"/>
</dbReference>
<name>A0A2I0UGR1_LIMLA</name>
<organism evidence="1 2">
    <name type="scientific">Limosa lapponica baueri</name>
    <dbReference type="NCBI Taxonomy" id="1758121"/>
    <lineage>
        <taxon>Eukaryota</taxon>
        <taxon>Metazoa</taxon>
        <taxon>Chordata</taxon>
        <taxon>Craniata</taxon>
        <taxon>Vertebrata</taxon>
        <taxon>Euteleostomi</taxon>
        <taxon>Archelosauria</taxon>
        <taxon>Archosauria</taxon>
        <taxon>Dinosauria</taxon>
        <taxon>Saurischia</taxon>
        <taxon>Theropoda</taxon>
        <taxon>Coelurosauria</taxon>
        <taxon>Aves</taxon>
        <taxon>Neognathae</taxon>
        <taxon>Neoaves</taxon>
        <taxon>Charadriiformes</taxon>
        <taxon>Scolopacidae</taxon>
        <taxon>Limosa</taxon>
    </lineage>
</organism>
<gene>
    <name evidence="1" type="ORF">llap_4485</name>
</gene>
<keyword evidence="1" id="KW-0695">RNA-directed DNA polymerase</keyword>
<dbReference type="AlphaFoldDB" id="A0A2I0UGR1"/>
<evidence type="ECO:0000313" key="1">
    <source>
        <dbReference type="EMBL" id="PKU45224.1"/>
    </source>
</evidence>
<keyword evidence="1" id="KW-0548">Nucleotidyltransferase</keyword>
<dbReference type="OrthoDB" id="10063195at2759"/>